<proteinExistence type="predicted"/>
<keyword evidence="1" id="KW-0436">Ligase</keyword>
<accession>X1BE75</accession>
<organism evidence="4">
    <name type="scientific">marine sediment metagenome</name>
    <dbReference type="NCBI Taxonomy" id="412755"/>
    <lineage>
        <taxon>unclassified sequences</taxon>
        <taxon>metagenomes</taxon>
        <taxon>ecological metagenomes</taxon>
    </lineage>
</organism>
<dbReference type="AlphaFoldDB" id="X1BE75"/>
<dbReference type="GO" id="GO:0016874">
    <property type="term" value="F:ligase activity"/>
    <property type="evidence" value="ECO:0007669"/>
    <property type="project" value="UniProtKB-KW"/>
</dbReference>
<dbReference type="EMBL" id="BART01012553">
    <property type="protein sequence ID" value="GAG82428.1"/>
    <property type="molecule type" value="Genomic_DNA"/>
</dbReference>
<dbReference type="Gene3D" id="3.30.470.20">
    <property type="entry name" value="ATP-grasp fold, B domain"/>
    <property type="match status" value="1"/>
</dbReference>
<dbReference type="FunFam" id="3.30.1490.20:FF:000020">
    <property type="entry name" value="Protein lysine acetyltransferase"/>
    <property type="match status" value="1"/>
</dbReference>
<reference evidence="4" key="1">
    <citation type="journal article" date="2014" name="Front. Microbiol.">
        <title>High frequency of phylogenetically diverse reductive dehalogenase-homologous genes in deep subseafloor sedimentary metagenomes.</title>
        <authorList>
            <person name="Kawai M."/>
            <person name="Futagami T."/>
            <person name="Toyoda A."/>
            <person name="Takaki Y."/>
            <person name="Nishi S."/>
            <person name="Hori S."/>
            <person name="Arai W."/>
            <person name="Tsubouchi T."/>
            <person name="Morono Y."/>
            <person name="Uchiyama I."/>
            <person name="Ito T."/>
            <person name="Fujiyama A."/>
            <person name="Inagaki F."/>
            <person name="Takami H."/>
        </authorList>
    </citation>
    <scope>NUCLEOTIDE SEQUENCE</scope>
    <source>
        <strain evidence="4">Expedition CK06-06</strain>
    </source>
</reference>
<name>X1BE75_9ZZZZ</name>
<dbReference type="SUPFAM" id="SSF56059">
    <property type="entry name" value="Glutathione synthetase ATP-binding domain-like"/>
    <property type="match status" value="1"/>
</dbReference>
<protein>
    <recommendedName>
        <fullName evidence="5">ATP-grasp domain-containing protein</fullName>
    </recommendedName>
</protein>
<evidence type="ECO:0000256" key="3">
    <source>
        <dbReference type="ARBA" id="ARBA00022840"/>
    </source>
</evidence>
<gene>
    <name evidence="4" type="ORF">S01H4_26142</name>
</gene>
<evidence type="ECO:0008006" key="5">
    <source>
        <dbReference type="Google" id="ProtNLM"/>
    </source>
</evidence>
<dbReference type="PANTHER" id="PTHR43334">
    <property type="entry name" value="ACETATE--COA LIGASE [ADP-FORMING]"/>
    <property type="match status" value="1"/>
</dbReference>
<keyword evidence="2" id="KW-0547">Nucleotide-binding</keyword>
<evidence type="ECO:0000256" key="2">
    <source>
        <dbReference type="ARBA" id="ARBA00022741"/>
    </source>
</evidence>
<keyword evidence="3" id="KW-0067">ATP-binding</keyword>
<dbReference type="PANTHER" id="PTHR43334:SF1">
    <property type="entry name" value="3-HYDROXYPROPIONATE--COA LIGASE [ADP-FORMING]"/>
    <property type="match status" value="1"/>
</dbReference>
<evidence type="ECO:0000313" key="4">
    <source>
        <dbReference type="EMBL" id="GAG82428.1"/>
    </source>
</evidence>
<dbReference type="GO" id="GO:0005524">
    <property type="term" value="F:ATP binding"/>
    <property type="evidence" value="ECO:0007669"/>
    <property type="project" value="UniProtKB-KW"/>
</dbReference>
<sequence length="167" mass="18491">MEEFVFPVAMKISSADIVHKFDAGGVRLKIKTKKAARKAFEDIIENAKKFKPSAKIDGVIIERMARRGVEIILGAVRDPKFGPICMFGLGGTFVEAMKDVTFRLAPMWEISAEIMIRTIKAYGVLKGVRGAPPCDIGAIKDCILRLSQMLTDHPEIAELDINPLIVY</sequence>
<dbReference type="InterPro" id="IPR051538">
    <property type="entry name" value="Acyl-CoA_Synth/Transferase"/>
</dbReference>
<evidence type="ECO:0000256" key="1">
    <source>
        <dbReference type="ARBA" id="ARBA00022598"/>
    </source>
</evidence>
<comment type="caution">
    <text evidence="4">The sequence shown here is derived from an EMBL/GenBank/DDBJ whole genome shotgun (WGS) entry which is preliminary data.</text>
</comment>
<dbReference type="Pfam" id="PF13549">
    <property type="entry name" value="ATP-grasp_5"/>
    <property type="match status" value="1"/>
</dbReference>
<feature type="non-terminal residue" evidence="4">
    <location>
        <position position="167"/>
    </location>
</feature>